<dbReference type="AlphaFoldDB" id="A0A6J3M578"/>
<dbReference type="Gene3D" id="1.25.40.90">
    <property type="match status" value="1"/>
</dbReference>
<feature type="region of interest" description="Disordered" evidence="2">
    <location>
        <begin position="273"/>
        <end position="452"/>
    </location>
</feature>
<evidence type="ECO:0000259" key="3">
    <source>
        <dbReference type="PROSITE" id="PS51391"/>
    </source>
</evidence>
<dbReference type="OrthoDB" id="10069473at2759"/>
<dbReference type="InterPro" id="IPR047883">
    <property type="entry name" value="Rtt103-like_CID"/>
</dbReference>
<evidence type="ECO:0000313" key="5">
    <source>
        <dbReference type="RefSeq" id="XP_033459048.1"/>
    </source>
</evidence>
<accession>A0A6J3M578</accession>
<proteinExistence type="predicted"/>
<organism evidence="5">
    <name type="scientific">Dissoconium aciculare CBS 342.82</name>
    <dbReference type="NCBI Taxonomy" id="1314786"/>
    <lineage>
        <taxon>Eukaryota</taxon>
        <taxon>Fungi</taxon>
        <taxon>Dikarya</taxon>
        <taxon>Ascomycota</taxon>
        <taxon>Pezizomycotina</taxon>
        <taxon>Dothideomycetes</taxon>
        <taxon>Dothideomycetidae</taxon>
        <taxon>Mycosphaerellales</taxon>
        <taxon>Dissoconiaceae</taxon>
        <taxon>Dissoconium</taxon>
    </lineage>
</organism>
<dbReference type="PROSITE" id="PS51391">
    <property type="entry name" value="CID"/>
    <property type="match status" value="1"/>
</dbReference>
<dbReference type="FunFam" id="1.25.40.90:FF:000030">
    <property type="entry name" value="DUF618 domain protein"/>
    <property type="match status" value="1"/>
</dbReference>
<feature type="coiled-coil region" evidence="1">
    <location>
        <begin position="234"/>
        <end position="261"/>
    </location>
</feature>
<evidence type="ECO:0000313" key="4">
    <source>
        <dbReference type="Proteomes" id="UP000504637"/>
    </source>
</evidence>
<reference evidence="5" key="2">
    <citation type="submission" date="2020-04" db="EMBL/GenBank/DDBJ databases">
        <authorList>
            <consortium name="NCBI Genome Project"/>
        </authorList>
    </citation>
    <scope>NUCLEOTIDE SEQUENCE</scope>
    <source>
        <strain evidence="5">CBS 342.82</strain>
    </source>
</reference>
<dbReference type="SMART" id="SM00582">
    <property type="entry name" value="RPR"/>
    <property type="match status" value="1"/>
</dbReference>
<dbReference type="GO" id="GO:0099122">
    <property type="term" value="F:RNA polymerase II C-terminal domain binding"/>
    <property type="evidence" value="ECO:0007669"/>
    <property type="project" value="InterPro"/>
</dbReference>
<dbReference type="Pfam" id="PF04818">
    <property type="entry name" value="CID"/>
    <property type="match status" value="1"/>
</dbReference>
<reference evidence="5" key="1">
    <citation type="submission" date="2020-01" db="EMBL/GenBank/DDBJ databases">
        <authorList>
            <consortium name="DOE Joint Genome Institute"/>
            <person name="Haridas S."/>
            <person name="Albert R."/>
            <person name="Binder M."/>
            <person name="Bloem J."/>
            <person name="Labutti K."/>
            <person name="Salamov A."/>
            <person name="Andreopoulos B."/>
            <person name="Baker S.E."/>
            <person name="Barry K."/>
            <person name="Bills G."/>
            <person name="Bluhm B.H."/>
            <person name="Cannon C."/>
            <person name="Castanera R."/>
            <person name="Culley D.E."/>
            <person name="Daum C."/>
            <person name="Ezra D."/>
            <person name="Gonzalez J.B."/>
            <person name="Henrissat B."/>
            <person name="Kuo A."/>
            <person name="Liang C."/>
            <person name="Lipzen A."/>
            <person name="Lutzoni F."/>
            <person name="Magnuson J."/>
            <person name="Mondo S."/>
            <person name="Nolan M."/>
            <person name="Ohm R."/>
            <person name="Pangilinan J."/>
            <person name="Park H.-J."/>
            <person name="Ramirez L."/>
            <person name="Alfaro M."/>
            <person name="Sun H."/>
            <person name="Tritt A."/>
            <person name="Yoshinaga Y."/>
            <person name="Zwiers L.-H."/>
            <person name="Turgeon B.G."/>
            <person name="Goodwin S.B."/>
            <person name="Spatafora J.W."/>
            <person name="Crous P.W."/>
            <person name="Grigoriev I.V."/>
        </authorList>
    </citation>
    <scope>NUCLEOTIDE SEQUENCE</scope>
    <source>
        <strain evidence="5">CBS 342.82</strain>
    </source>
</reference>
<name>A0A6J3M578_9PEZI</name>
<dbReference type="PANTHER" id="PTHR12460:SF0">
    <property type="entry name" value="CID DOMAIN-CONTAINING PROTEIN-RELATED"/>
    <property type="match status" value="1"/>
</dbReference>
<dbReference type="SUPFAM" id="SSF48464">
    <property type="entry name" value="ENTH/VHS domain"/>
    <property type="match status" value="1"/>
</dbReference>
<dbReference type="GO" id="GO:0031124">
    <property type="term" value="P:mRNA 3'-end processing"/>
    <property type="evidence" value="ECO:0007669"/>
    <property type="project" value="InterPro"/>
</dbReference>
<sequence length="452" mass="48807">MAYSDDAVRAKLAALNETQDSIVSNAQWIMFHRRFAAKTASVWLNRLQENTNASKRLNLIYLANEVVQQSRARSKQDFLLAFEPLIADATAAAYKGSSQDIQGKIRRVVEVWRQRGIFDNRIQEQIEKRLEELDKQKGGKTLGGGGGGRLGGSLFGGSTAASGVVSELEGINKSFTALNKATSTAKVPVATASDEYSKWNDPSTSIPSAPVHAARLRGLVKDLTAAHLAVGEKIKTQRELIEGLEKLLESTRTKLAEDEEISNDFSAKIDSTQAKVTEVEDSIMRGQESTLGAESYDRDGSAPARPDTEGFTPPPPDVESFTPPPNNDDDLPFNGANIMTNTEPLETQDPSSISNDQIPTQSNTFNEPPPSFEISSSLAQQQAAAAAQDFLKNLMPHIRKASDEIPEHASNGSEGDPRLKRSKQSNYEDDDGFGGVSVGGVDEDGVSALLGS</sequence>
<feature type="domain" description="CID" evidence="3">
    <location>
        <begin position="1"/>
        <end position="134"/>
    </location>
</feature>
<feature type="compositionally biased region" description="Polar residues" evidence="2">
    <location>
        <begin position="337"/>
        <end position="366"/>
    </location>
</feature>
<dbReference type="CDD" id="cd17003">
    <property type="entry name" value="CID_Rtt103"/>
    <property type="match status" value="1"/>
</dbReference>
<evidence type="ECO:0000256" key="2">
    <source>
        <dbReference type="SAM" id="MobiDB-lite"/>
    </source>
</evidence>
<keyword evidence="1" id="KW-0175">Coiled coil</keyword>
<feature type="compositionally biased region" description="Low complexity" evidence="2">
    <location>
        <begin position="379"/>
        <end position="388"/>
    </location>
</feature>
<gene>
    <name evidence="5" type="ORF">K489DRAFT_380753</name>
</gene>
<keyword evidence="4" id="KW-1185">Reference proteome</keyword>
<dbReference type="GeneID" id="54362748"/>
<dbReference type="RefSeq" id="XP_033459048.1">
    <property type="nucleotide sequence ID" value="XM_033604948.1"/>
</dbReference>
<dbReference type="PANTHER" id="PTHR12460">
    <property type="entry name" value="CYCLIN-DEPENDENT KINASE INHIBITOR-RELATED PROTEIN"/>
    <property type="match status" value="1"/>
</dbReference>
<evidence type="ECO:0000256" key="1">
    <source>
        <dbReference type="SAM" id="Coils"/>
    </source>
</evidence>
<feature type="compositionally biased region" description="Pro residues" evidence="2">
    <location>
        <begin position="312"/>
        <end position="326"/>
    </location>
</feature>
<dbReference type="InterPro" id="IPR008942">
    <property type="entry name" value="ENTH_VHS"/>
</dbReference>
<reference evidence="5" key="3">
    <citation type="submission" date="2025-08" db="UniProtKB">
        <authorList>
            <consortium name="RefSeq"/>
        </authorList>
    </citation>
    <scope>IDENTIFICATION</scope>
    <source>
        <strain evidence="5">CBS 342.82</strain>
    </source>
</reference>
<dbReference type="InterPro" id="IPR006569">
    <property type="entry name" value="CID_dom"/>
</dbReference>
<dbReference type="Proteomes" id="UP000504637">
    <property type="component" value="Unplaced"/>
</dbReference>
<protein>
    <submittedName>
        <fullName evidence="5">DUF618-domain-containing protein</fullName>
    </submittedName>
</protein>